<dbReference type="GO" id="GO:0016787">
    <property type="term" value="F:hydrolase activity"/>
    <property type="evidence" value="ECO:0007669"/>
    <property type="project" value="UniProtKB-KW"/>
</dbReference>
<keyword evidence="1 3" id="KW-0378">Hydrolase</keyword>
<dbReference type="SUPFAM" id="SSF55811">
    <property type="entry name" value="Nudix"/>
    <property type="match status" value="1"/>
</dbReference>
<proteinExistence type="predicted"/>
<comment type="caution">
    <text evidence="3">The sequence shown here is derived from an EMBL/GenBank/DDBJ whole genome shotgun (WGS) entry which is preliminary data.</text>
</comment>
<evidence type="ECO:0000256" key="1">
    <source>
        <dbReference type="ARBA" id="ARBA00022801"/>
    </source>
</evidence>
<dbReference type="PROSITE" id="PS51462">
    <property type="entry name" value="NUDIX"/>
    <property type="match status" value="1"/>
</dbReference>
<dbReference type="Gene3D" id="3.90.79.10">
    <property type="entry name" value="Nucleoside Triphosphate Pyrophosphohydrolase"/>
    <property type="match status" value="1"/>
</dbReference>
<evidence type="ECO:0000259" key="2">
    <source>
        <dbReference type="PROSITE" id="PS51462"/>
    </source>
</evidence>
<dbReference type="InterPro" id="IPR036390">
    <property type="entry name" value="WH_DNA-bd_sf"/>
</dbReference>
<sequence length="232" mass="26787">MKKEIHEAQAKILKNLLFREKARFSELNTEGLSTDHFAFHLKQLIENGVIEKGEDGYYCFTPEGKEYANRFDVDSERIRIEKQAKLGVLIVASKEENGNRFLLMQERLKHPYFGLRGFVTGKIKMGESVSETAARELKEETGLSATLEQKAIYHERVFSALGELLEDKYFFIFTAENPKGTLIESFEGGKNEWREEVKVLDGLIFYDIGDILSLVQNKEFIFAEKSYTVEKY</sequence>
<dbReference type="InterPro" id="IPR000086">
    <property type="entry name" value="NUDIX_hydrolase_dom"/>
</dbReference>
<reference evidence="3 4" key="1">
    <citation type="journal article" date="2015" name="Nature">
        <title>rRNA introns, odd ribosomes, and small enigmatic genomes across a large radiation of phyla.</title>
        <authorList>
            <person name="Brown C.T."/>
            <person name="Hug L.A."/>
            <person name="Thomas B.C."/>
            <person name="Sharon I."/>
            <person name="Castelle C.J."/>
            <person name="Singh A."/>
            <person name="Wilkins M.J."/>
            <person name="Williams K.H."/>
            <person name="Banfield J.F."/>
        </authorList>
    </citation>
    <scope>NUCLEOTIDE SEQUENCE [LARGE SCALE GENOMIC DNA]</scope>
</reference>
<dbReference type="CDD" id="cd02883">
    <property type="entry name" value="NUDIX_Hydrolase"/>
    <property type="match status" value="1"/>
</dbReference>
<feature type="domain" description="Nudix hydrolase" evidence="2">
    <location>
        <begin position="83"/>
        <end position="228"/>
    </location>
</feature>
<name>A0A0G1L3H0_9BACT</name>
<accession>A0A0G1L3H0</accession>
<dbReference type="Pfam" id="PF00293">
    <property type="entry name" value="NUDIX"/>
    <property type="match status" value="1"/>
</dbReference>
<evidence type="ECO:0000313" key="3">
    <source>
        <dbReference type="EMBL" id="KKT90506.1"/>
    </source>
</evidence>
<dbReference type="InterPro" id="IPR036388">
    <property type="entry name" value="WH-like_DNA-bd_sf"/>
</dbReference>
<dbReference type="SUPFAM" id="SSF46785">
    <property type="entry name" value="Winged helix' DNA-binding domain"/>
    <property type="match status" value="1"/>
</dbReference>
<dbReference type="InterPro" id="IPR020084">
    <property type="entry name" value="NUDIX_hydrolase_CS"/>
</dbReference>
<organism evidence="3 4">
    <name type="scientific">Candidatus Jorgensenbacteria bacterium GW2011_GWA2_45_13</name>
    <dbReference type="NCBI Taxonomy" id="1618662"/>
    <lineage>
        <taxon>Bacteria</taxon>
        <taxon>Candidatus Joergenseniibacteriota</taxon>
    </lineage>
</organism>
<evidence type="ECO:0000313" key="4">
    <source>
        <dbReference type="Proteomes" id="UP000033966"/>
    </source>
</evidence>
<dbReference type="AlphaFoldDB" id="A0A0G1L3H0"/>
<gene>
    <name evidence="3" type="ORF">UW92_C0038G0011</name>
</gene>
<dbReference type="Proteomes" id="UP000033966">
    <property type="component" value="Unassembled WGS sequence"/>
</dbReference>
<protein>
    <submittedName>
        <fullName evidence="3">NUDIX hydrolase</fullName>
    </submittedName>
</protein>
<dbReference type="PROSITE" id="PS00893">
    <property type="entry name" value="NUDIX_BOX"/>
    <property type="match status" value="1"/>
</dbReference>
<dbReference type="EMBL" id="LCKF01000038">
    <property type="protein sequence ID" value="KKT90506.1"/>
    <property type="molecule type" value="Genomic_DNA"/>
</dbReference>
<dbReference type="Gene3D" id="1.10.10.10">
    <property type="entry name" value="Winged helix-like DNA-binding domain superfamily/Winged helix DNA-binding domain"/>
    <property type="match status" value="1"/>
</dbReference>
<dbReference type="InterPro" id="IPR015797">
    <property type="entry name" value="NUDIX_hydrolase-like_dom_sf"/>
</dbReference>